<evidence type="ECO:0000256" key="1">
    <source>
        <dbReference type="ARBA" id="ARBA00004651"/>
    </source>
</evidence>
<dbReference type="PANTHER" id="PTHR42709">
    <property type="entry name" value="ALKALINE PHOSPHATASE LIKE PROTEIN"/>
    <property type="match status" value="1"/>
</dbReference>
<evidence type="ECO:0000313" key="9">
    <source>
        <dbReference type="EMBL" id="MDF2258031.1"/>
    </source>
</evidence>
<keyword evidence="3" id="KW-1003">Cell membrane</keyword>
<dbReference type="Pfam" id="PF09335">
    <property type="entry name" value="VTT_dom"/>
    <property type="match status" value="1"/>
</dbReference>
<feature type="transmembrane region" description="Helical" evidence="7">
    <location>
        <begin position="171"/>
        <end position="192"/>
    </location>
</feature>
<feature type="transmembrane region" description="Helical" evidence="7">
    <location>
        <begin position="136"/>
        <end position="159"/>
    </location>
</feature>
<keyword evidence="6 7" id="KW-0472">Membrane</keyword>
<dbReference type="InterPro" id="IPR051311">
    <property type="entry name" value="DedA_domain"/>
</dbReference>
<evidence type="ECO:0000313" key="10">
    <source>
        <dbReference type="Proteomes" id="UP001220022"/>
    </source>
</evidence>
<evidence type="ECO:0000256" key="5">
    <source>
        <dbReference type="ARBA" id="ARBA00022989"/>
    </source>
</evidence>
<feature type="domain" description="VTT" evidence="8">
    <location>
        <begin position="26"/>
        <end position="156"/>
    </location>
</feature>
<proteinExistence type="inferred from homology"/>
<evidence type="ECO:0000259" key="8">
    <source>
        <dbReference type="Pfam" id="PF09335"/>
    </source>
</evidence>
<comment type="subcellular location">
    <subcellularLocation>
        <location evidence="1">Cell membrane</location>
        <topology evidence="1">Multi-pass membrane protein</topology>
    </subcellularLocation>
</comment>
<keyword evidence="10" id="KW-1185">Reference proteome</keyword>
<evidence type="ECO:0000256" key="7">
    <source>
        <dbReference type="SAM" id="Phobius"/>
    </source>
</evidence>
<comment type="similarity">
    <text evidence="2">Belongs to the DedA family.</text>
</comment>
<dbReference type="InterPro" id="IPR032816">
    <property type="entry name" value="VTT_dom"/>
</dbReference>
<gene>
    <name evidence="9" type="ORF">P2L57_20605</name>
</gene>
<reference evidence="9 10" key="1">
    <citation type="submission" date="2023-03" db="EMBL/GenBank/DDBJ databases">
        <title>Draft genome sequence of type strain Streptomyces ferralitis JCM 14344.</title>
        <authorList>
            <person name="Klaysubun C."/>
            <person name="Duangmal K."/>
        </authorList>
    </citation>
    <scope>NUCLEOTIDE SEQUENCE [LARGE SCALE GENOMIC DNA]</scope>
    <source>
        <strain evidence="9 10">JCM 14344</strain>
    </source>
</reference>
<feature type="transmembrane region" description="Helical" evidence="7">
    <location>
        <begin position="50"/>
        <end position="72"/>
    </location>
</feature>
<dbReference type="EMBL" id="JARHTQ010000013">
    <property type="protein sequence ID" value="MDF2258031.1"/>
    <property type="molecule type" value="Genomic_DNA"/>
</dbReference>
<accession>A0ABT5Z376</accession>
<organism evidence="9 10">
    <name type="scientific">Streptantibioticus ferralitis</name>
    <dbReference type="NCBI Taxonomy" id="236510"/>
    <lineage>
        <taxon>Bacteria</taxon>
        <taxon>Bacillati</taxon>
        <taxon>Actinomycetota</taxon>
        <taxon>Actinomycetes</taxon>
        <taxon>Kitasatosporales</taxon>
        <taxon>Streptomycetaceae</taxon>
        <taxon>Streptantibioticus</taxon>
    </lineage>
</organism>
<sequence length="203" mass="21640">MQNFIATFGYLAVFVLMVAESACVPIPSELIMLMGGALAAGAVPGSHPNLVGVIAAGVVGNVVGSYLAWAVGRYGGHAALHRWGRYLWLKDEDIDRATRWFEGYGSAAVFFGRMLPVIRTFISLPAGFANMPAGRFGLYTVAGCIPWTAALGIVGYAVGRNWQTVADDFHGPSYVIAAVVAVLVIAGLLVLVRRRRAQDRGRS</sequence>
<evidence type="ECO:0000256" key="6">
    <source>
        <dbReference type="ARBA" id="ARBA00023136"/>
    </source>
</evidence>
<keyword evidence="4 7" id="KW-0812">Transmembrane</keyword>
<evidence type="ECO:0000256" key="3">
    <source>
        <dbReference type="ARBA" id="ARBA00022475"/>
    </source>
</evidence>
<evidence type="ECO:0000256" key="4">
    <source>
        <dbReference type="ARBA" id="ARBA00022692"/>
    </source>
</evidence>
<evidence type="ECO:0000256" key="2">
    <source>
        <dbReference type="ARBA" id="ARBA00010792"/>
    </source>
</evidence>
<comment type="caution">
    <text evidence="9">The sequence shown here is derived from an EMBL/GenBank/DDBJ whole genome shotgun (WGS) entry which is preliminary data.</text>
</comment>
<dbReference type="PANTHER" id="PTHR42709:SF6">
    <property type="entry name" value="UNDECAPRENYL PHOSPHATE TRANSPORTER A"/>
    <property type="match status" value="1"/>
</dbReference>
<protein>
    <submittedName>
        <fullName evidence="9">DedA family protein</fullName>
    </submittedName>
</protein>
<name>A0ABT5Z376_9ACTN</name>
<keyword evidence="5 7" id="KW-1133">Transmembrane helix</keyword>
<dbReference type="Proteomes" id="UP001220022">
    <property type="component" value="Unassembled WGS sequence"/>
</dbReference>
<dbReference type="RefSeq" id="WP_275816642.1">
    <property type="nucleotide sequence ID" value="NZ_BAAANM010000007.1"/>
</dbReference>